<dbReference type="InterPro" id="IPR035500">
    <property type="entry name" value="NHR-like_dom_sf"/>
</dbReference>
<organism evidence="7">
    <name type="scientific">Rodentolepis nana</name>
    <name type="common">Dwarf tapeworm</name>
    <name type="synonym">Hymenolepis nana</name>
    <dbReference type="NCBI Taxonomy" id="102285"/>
    <lineage>
        <taxon>Eukaryota</taxon>
        <taxon>Metazoa</taxon>
        <taxon>Spiralia</taxon>
        <taxon>Lophotrochozoa</taxon>
        <taxon>Platyhelminthes</taxon>
        <taxon>Cestoda</taxon>
        <taxon>Eucestoda</taxon>
        <taxon>Cyclophyllidea</taxon>
        <taxon>Hymenolepididae</taxon>
        <taxon>Rodentolepis</taxon>
    </lineage>
</organism>
<dbReference type="OrthoDB" id="10363184at2759"/>
<evidence type="ECO:0000256" key="3">
    <source>
        <dbReference type="ARBA" id="ARBA00023170"/>
    </source>
</evidence>
<evidence type="ECO:0000256" key="1">
    <source>
        <dbReference type="ARBA" id="ARBA00023015"/>
    </source>
</evidence>
<evidence type="ECO:0000256" key="4">
    <source>
        <dbReference type="SAM" id="MobiDB-lite"/>
    </source>
</evidence>
<gene>
    <name evidence="5" type="ORF">HNAJ_LOCUS1781</name>
</gene>
<keyword evidence="2" id="KW-0804">Transcription</keyword>
<dbReference type="STRING" id="102285.A0A0R3T407"/>
<dbReference type="Gene3D" id="1.10.565.10">
    <property type="entry name" value="Retinoid X Receptor"/>
    <property type="match status" value="1"/>
</dbReference>
<keyword evidence="6" id="KW-1185">Reference proteome</keyword>
<dbReference type="SUPFAM" id="SSF48508">
    <property type="entry name" value="Nuclear receptor ligand-binding domain"/>
    <property type="match status" value="2"/>
</dbReference>
<sequence length="710" mass="80081">MDSSTSNFEKSDWPHALHDHDVFTSYNLSLRPTNSKQEYVSPTPISRINPGMLNSKYFNVANYVFVIENYSFCLEFVAQAYTKYIPSGHICNNPVQAEVNINGNGQLENQHIESSQAPSKKLCPISEQEWAYIAQPTRDPRNCSSMEQSYQNEVPEPTYSGYQDLITPQPDLEYSYPREFRGKDSGVDNDNAEMLYYSNSQTQYALQSSPLSYLGQWFPQLPSQSLVMNPQPQDYQSEYPEISCHYQPIPQAGLLVPPTSNPNRNKRGRKSKTTASDPRSCTLIATDGTSCKKICIICEERPINEKLISLDLCQYCLVDYKSAINLDLLEDCKCSALQESLHKPASCWRCVVSKCLAKNVNKEVVKTAKLCGNTPPDPLAILQGIFPFPEQANTFTPEIDFPPAELALPESSSLISVLKDEEILASCYLESGVNFTVWATKIPLFSTFTPQEQMQILKSGFLPVLLVRFAFKLAQLLPTSKVPADLPTQETDVPLADVVLGSNEHSFSLDEFEALKQSMTSNECRFVLFLCSADYQLSENEESVEESIELNQLTISQRYTLRQLFELGEYFQDLKFSPYAIQCLCMVLLYENGKFKSQLLPTLPAFPLLANACVLNDLAKKPGIPDELKLKMKQPLKEAQNYFRVALRQSSVTDAEYFRMVFTHRQILNLAEKLRTTVGSSFQVPGKNIVGLDSVITQTFPDFIKEQNNS</sequence>
<name>A0A0R3T407_RODNA</name>
<dbReference type="EMBL" id="UZAE01000747">
    <property type="protein sequence ID" value="VDN97640.1"/>
    <property type="molecule type" value="Genomic_DNA"/>
</dbReference>
<dbReference type="AlphaFoldDB" id="A0A0R3T407"/>
<keyword evidence="1" id="KW-0805">Transcription regulation</keyword>
<accession>A0A0R3T407</accession>
<reference evidence="5 6" key="2">
    <citation type="submission" date="2018-11" db="EMBL/GenBank/DDBJ databases">
        <authorList>
            <consortium name="Pathogen Informatics"/>
        </authorList>
    </citation>
    <scope>NUCLEOTIDE SEQUENCE [LARGE SCALE GENOMIC DNA]</scope>
</reference>
<evidence type="ECO:0000256" key="2">
    <source>
        <dbReference type="ARBA" id="ARBA00023163"/>
    </source>
</evidence>
<feature type="region of interest" description="Disordered" evidence="4">
    <location>
        <begin position="254"/>
        <end position="278"/>
    </location>
</feature>
<proteinExistence type="predicted"/>
<evidence type="ECO:0000313" key="7">
    <source>
        <dbReference type="WBParaSite" id="HNAJ_0000178201-mRNA-1"/>
    </source>
</evidence>
<keyword evidence="3" id="KW-0675">Receptor</keyword>
<dbReference type="Proteomes" id="UP000278807">
    <property type="component" value="Unassembled WGS sequence"/>
</dbReference>
<protein>
    <submittedName>
        <fullName evidence="7">Zn(2)-C6 fungal-type domain-containing protein</fullName>
    </submittedName>
</protein>
<dbReference type="WBParaSite" id="HNAJ_0000178201-mRNA-1">
    <property type="protein sequence ID" value="HNAJ_0000178201-mRNA-1"/>
    <property type="gene ID" value="HNAJ_0000178201"/>
</dbReference>
<evidence type="ECO:0000313" key="5">
    <source>
        <dbReference type="EMBL" id="VDN97640.1"/>
    </source>
</evidence>
<evidence type="ECO:0000313" key="6">
    <source>
        <dbReference type="Proteomes" id="UP000278807"/>
    </source>
</evidence>
<reference evidence="7" key="1">
    <citation type="submission" date="2017-02" db="UniProtKB">
        <authorList>
            <consortium name="WormBaseParasite"/>
        </authorList>
    </citation>
    <scope>IDENTIFICATION</scope>
</reference>